<sequence length="100" mass="10024">MKVASELPVPPPELGGAPVSEPPVADPLVSDPPVADPLVSDPPVSDPLVAGLPVPESAVVAVLEPVPGAGVLELSAFRSELAQLARLTATAATIPAVRIR</sequence>
<feature type="region of interest" description="Disordered" evidence="1">
    <location>
        <begin position="1"/>
        <end position="42"/>
    </location>
</feature>
<name>A0AAU8DRV3_9ACTN</name>
<dbReference type="RefSeq" id="WP_353650166.1">
    <property type="nucleotide sequence ID" value="NZ_CP159218.1"/>
</dbReference>
<protein>
    <submittedName>
        <fullName evidence="2">Uncharacterized protein</fullName>
    </submittedName>
</protein>
<evidence type="ECO:0000313" key="2">
    <source>
        <dbReference type="EMBL" id="XCG64553.1"/>
    </source>
</evidence>
<evidence type="ECO:0000256" key="1">
    <source>
        <dbReference type="SAM" id="MobiDB-lite"/>
    </source>
</evidence>
<dbReference type="AlphaFoldDB" id="A0AAU8DRV3"/>
<organism evidence="2">
    <name type="scientific">Nakamurella sp. A5-74</name>
    <dbReference type="NCBI Taxonomy" id="3158264"/>
    <lineage>
        <taxon>Bacteria</taxon>
        <taxon>Bacillati</taxon>
        <taxon>Actinomycetota</taxon>
        <taxon>Actinomycetes</taxon>
        <taxon>Nakamurellales</taxon>
        <taxon>Nakamurellaceae</taxon>
        <taxon>Nakamurella</taxon>
    </lineage>
</organism>
<accession>A0AAU8DRV3</accession>
<dbReference type="EMBL" id="CP159218">
    <property type="protein sequence ID" value="XCG64553.1"/>
    <property type="molecule type" value="Genomic_DNA"/>
</dbReference>
<proteinExistence type="predicted"/>
<feature type="compositionally biased region" description="Low complexity" evidence="1">
    <location>
        <begin position="26"/>
        <end position="42"/>
    </location>
</feature>
<gene>
    <name evidence="2" type="ORF">ABLG96_04220</name>
</gene>
<reference evidence="2" key="1">
    <citation type="submission" date="2024-05" db="EMBL/GenBank/DDBJ databases">
        <authorList>
            <person name="Cai S.Y."/>
            <person name="Jin L.M."/>
            <person name="Li H.R."/>
        </authorList>
    </citation>
    <scope>NUCLEOTIDE SEQUENCE</scope>
    <source>
        <strain evidence="2">A5-74</strain>
    </source>
</reference>